<sequence length="67" mass="7528">MITTEIKISRQVEQAIETILDAHAQGNNDAQAREYVKRLDLVAAALRREAEDIEALAREEQATVYST</sequence>
<evidence type="ECO:0000256" key="1">
    <source>
        <dbReference type="SAM" id="Coils"/>
    </source>
</evidence>
<keyword evidence="3" id="KW-1185">Reference proteome</keyword>
<organism evidence="2 3">
    <name type="scientific">Roseovarius gahaiensis</name>
    <dbReference type="NCBI Taxonomy" id="2716691"/>
    <lineage>
        <taxon>Bacteria</taxon>
        <taxon>Pseudomonadati</taxon>
        <taxon>Pseudomonadota</taxon>
        <taxon>Alphaproteobacteria</taxon>
        <taxon>Rhodobacterales</taxon>
        <taxon>Roseobacteraceae</taxon>
        <taxon>Roseovarius</taxon>
    </lineage>
</organism>
<proteinExistence type="predicted"/>
<dbReference type="EMBL" id="JAAORB010000009">
    <property type="protein sequence ID" value="NHQ74194.1"/>
    <property type="molecule type" value="Genomic_DNA"/>
</dbReference>
<dbReference type="AlphaFoldDB" id="A0A967EKE3"/>
<accession>A0A967EKE3</accession>
<dbReference type="RefSeq" id="WP_167194911.1">
    <property type="nucleotide sequence ID" value="NZ_JAAORB010000009.1"/>
</dbReference>
<comment type="caution">
    <text evidence="2">The sequence shown here is derived from an EMBL/GenBank/DDBJ whole genome shotgun (WGS) entry which is preliminary data.</text>
</comment>
<evidence type="ECO:0000313" key="2">
    <source>
        <dbReference type="EMBL" id="NHQ74194.1"/>
    </source>
</evidence>
<dbReference type="Proteomes" id="UP000639775">
    <property type="component" value="Unassembled WGS sequence"/>
</dbReference>
<protein>
    <submittedName>
        <fullName evidence="2">Uncharacterized protein</fullName>
    </submittedName>
</protein>
<evidence type="ECO:0000313" key="3">
    <source>
        <dbReference type="Proteomes" id="UP000639775"/>
    </source>
</evidence>
<gene>
    <name evidence="2" type="ORF">HAT86_06910</name>
</gene>
<feature type="coiled-coil region" evidence="1">
    <location>
        <begin position="36"/>
        <end position="63"/>
    </location>
</feature>
<keyword evidence="1" id="KW-0175">Coiled coil</keyword>
<reference evidence="2" key="1">
    <citation type="submission" date="2020-03" db="EMBL/GenBank/DDBJ databases">
        <title>Roseovarius gahaiensis sp. nov., isolated from Gahai Saline Lake, China.</title>
        <authorList>
            <person name="Sun X."/>
        </authorList>
    </citation>
    <scope>NUCLEOTIDE SEQUENCE</scope>
    <source>
        <strain evidence="2">GH877</strain>
    </source>
</reference>
<name>A0A967EKE3_9RHOB</name>